<dbReference type="PANTHER" id="PTHR10183">
    <property type="entry name" value="CALPAIN"/>
    <property type="match status" value="1"/>
</dbReference>
<gene>
    <name evidence="9" type="ORF">FOF52_20245</name>
</gene>
<feature type="compositionally biased region" description="Pro residues" evidence="6">
    <location>
        <begin position="91"/>
        <end position="111"/>
    </location>
</feature>
<keyword evidence="7" id="KW-0472">Membrane</keyword>
<keyword evidence="4 5" id="KW-0788">Thiol protease</keyword>
<keyword evidence="2 5" id="KW-0645">Protease</keyword>
<evidence type="ECO:0000256" key="7">
    <source>
        <dbReference type="SAM" id="Phobius"/>
    </source>
</evidence>
<dbReference type="SUPFAM" id="SSF54001">
    <property type="entry name" value="Cysteine proteinases"/>
    <property type="match status" value="1"/>
</dbReference>
<keyword evidence="10" id="KW-1185">Reference proteome</keyword>
<dbReference type="PROSITE" id="PS50203">
    <property type="entry name" value="CALPAIN_CAT"/>
    <property type="match status" value="1"/>
</dbReference>
<evidence type="ECO:0000256" key="2">
    <source>
        <dbReference type="ARBA" id="ARBA00022670"/>
    </source>
</evidence>
<dbReference type="InterPro" id="IPR038765">
    <property type="entry name" value="Papain-like_cys_pep_sf"/>
</dbReference>
<dbReference type="SMART" id="SM00230">
    <property type="entry name" value="CysPc"/>
    <property type="match status" value="1"/>
</dbReference>
<evidence type="ECO:0000256" key="6">
    <source>
        <dbReference type="SAM" id="MobiDB-lite"/>
    </source>
</evidence>
<proteinExistence type="inferred from homology"/>
<reference evidence="9 10" key="1">
    <citation type="submission" date="2020-04" db="EMBL/GenBank/DDBJ databases">
        <title>Thermobifida alba genome sequencing and assembly.</title>
        <authorList>
            <person name="Luzics S."/>
            <person name="Horvath B."/>
            <person name="Nagy I."/>
            <person name="Toth A."/>
            <person name="Nagy I."/>
            <person name="Kukolya J."/>
        </authorList>
    </citation>
    <scope>NUCLEOTIDE SEQUENCE [LARGE SCALE GENOMIC DNA]</scope>
    <source>
        <strain evidence="9 10">DSM 43795</strain>
    </source>
</reference>
<dbReference type="PROSITE" id="PS00139">
    <property type="entry name" value="THIOL_PROTEASE_CYS"/>
    <property type="match status" value="1"/>
</dbReference>
<organism evidence="9 10">
    <name type="scientific">Thermobifida alba</name>
    <name type="common">Thermomonospora alba</name>
    <dbReference type="NCBI Taxonomy" id="53522"/>
    <lineage>
        <taxon>Bacteria</taxon>
        <taxon>Bacillati</taxon>
        <taxon>Actinomycetota</taxon>
        <taxon>Actinomycetes</taxon>
        <taxon>Streptosporangiales</taxon>
        <taxon>Nocardiopsidaceae</taxon>
        <taxon>Thermobifida</taxon>
    </lineage>
</organism>
<evidence type="ECO:0000256" key="1">
    <source>
        <dbReference type="ARBA" id="ARBA00007623"/>
    </source>
</evidence>
<feature type="compositionally biased region" description="Polar residues" evidence="6">
    <location>
        <begin position="72"/>
        <end position="81"/>
    </location>
</feature>
<evidence type="ECO:0000256" key="4">
    <source>
        <dbReference type="ARBA" id="ARBA00022807"/>
    </source>
</evidence>
<sequence length="478" mass="51296">MSRSPHRGDSGASFVEYAGVIALVAAIALVLFASGIAERIAAGTQNTVAAILDGTGAETTAGGTPPRDGGQQYWNESNPDTGGNGQGNADPEPPVSHRGPPPGHPAGPPAEPYTGPDPADADPEVVEAVLDELEGCLDRWNADAPWFTGTCAYDLYSDLSPEEFAAVVAALSEEELGQLFASGPIPLEQEYFDLIEEIRRTASLDTIRRLRDSGVEMFAEPSLDRVNGDRASGASPNRVEYGQLDEYRLYGEDGQVSWEHVNQRALGDCWFMATLGAMAVQSPELVDEMIRENLNGTFTVTFPGREPITVTPDFPLDANGNLAFAGSLEHPPVIWPAVLEKAYAQLQGGDYANLENWHAGAAMDLFSEGFMQGYVPDFTDVDLDDLADRFDSGEAITFSTPPEIQWGGFPKDGTGKGDLVGRDGQPLIPGHVYFVIAVDAEADEVTLRNPWGPHTKDIVLSMDEVNENFAAMHATRLG</sequence>
<feature type="transmembrane region" description="Helical" evidence="7">
    <location>
        <begin position="12"/>
        <end position="37"/>
    </location>
</feature>
<dbReference type="EMBL" id="CP051627">
    <property type="protein sequence ID" value="UPT23653.1"/>
    <property type="molecule type" value="Genomic_DNA"/>
</dbReference>
<evidence type="ECO:0000259" key="8">
    <source>
        <dbReference type="PROSITE" id="PS50203"/>
    </source>
</evidence>
<feature type="active site" evidence="5">
    <location>
        <position position="431"/>
    </location>
</feature>
<name>A0ABY4L7J0_THEAE</name>
<feature type="region of interest" description="Disordered" evidence="6">
    <location>
        <begin position="57"/>
        <end position="122"/>
    </location>
</feature>
<protein>
    <recommendedName>
        <fullName evidence="8">Calpain catalytic domain-containing protein</fullName>
    </recommendedName>
</protein>
<comment type="similarity">
    <text evidence="1">Belongs to the peptidase C2 family.</text>
</comment>
<keyword evidence="7" id="KW-0812">Transmembrane</keyword>
<dbReference type="InterPro" id="IPR001300">
    <property type="entry name" value="Peptidase_C2_calpain_cat"/>
</dbReference>
<feature type="active site" evidence="5">
    <location>
        <position position="269"/>
    </location>
</feature>
<feature type="active site" evidence="5">
    <location>
        <position position="449"/>
    </location>
</feature>
<dbReference type="InterPro" id="IPR022684">
    <property type="entry name" value="Calpain_cysteine_protease"/>
</dbReference>
<feature type="domain" description="Calpain catalytic" evidence="8">
    <location>
        <begin position="261"/>
        <end position="452"/>
    </location>
</feature>
<keyword evidence="3 5" id="KW-0378">Hydrolase</keyword>
<evidence type="ECO:0000256" key="5">
    <source>
        <dbReference type="PROSITE-ProRule" id="PRU00239"/>
    </source>
</evidence>
<dbReference type="Pfam" id="PF00648">
    <property type="entry name" value="Peptidase_C2"/>
    <property type="match status" value="1"/>
</dbReference>
<dbReference type="InterPro" id="IPR000169">
    <property type="entry name" value="Pept_cys_AS"/>
</dbReference>
<dbReference type="Proteomes" id="UP000832041">
    <property type="component" value="Chromosome"/>
</dbReference>
<accession>A0ABY4L7J0</accession>
<keyword evidence="7" id="KW-1133">Transmembrane helix</keyword>
<dbReference type="PANTHER" id="PTHR10183:SF379">
    <property type="entry name" value="CALPAIN-5"/>
    <property type="match status" value="1"/>
</dbReference>
<evidence type="ECO:0000256" key="3">
    <source>
        <dbReference type="ARBA" id="ARBA00022801"/>
    </source>
</evidence>
<evidence type="ECO:0000313" key="9">
    <source>
        <dbReference type="EMBL" id="UPT23653.1"/>
    </source>
</evidence>
<evidence type="ECO:0000313" key="10">
    <source>
        <dbReference type="Proteomes" id="UP000832041"/>
    </source>
</evidence>